<protein>
    <submittedName>
        <fullName evidence="2">Uncharacterized protein</fullName>
    </submittedName>
</protein>
<feature type="region of interest" description="Disordered" evidence="1">
    <location>
        <begin position="1"/>
        <end position="21"/>
    </location>
</feature>
<gene>
    <name evidence="2" type="ordered locus">XOO4898</name>
</gene>
<keyword evidence="3" id="KW-1185">Reference proteome</keyword>
<evidence type="ECO:0000256" key="1">
    <source>
        <dbReference type="SAM" id="MobiDB-lite"/>
    </source>
</evidence>
<proteinExistence type="predicted"/>
<dbReference type="AlphaFoldDB" id="Q05HS5"/>
<evidence type="ECO:0000313" key="2">
    <source>
        <dbReference type="EMBL" id="ABJ90009.1"/>
    </source>
</evidence>
<sequence>MASAISDSEPPHRPSTRTGTTLALNAVPATPVVVVTAATVPAACVPCQLELDVEHPLVEFQSPSSAGLSSRTLPSRAALASLMKS</sequence>
<dbReference type="KEGG" id="xoo:XOO4898"/>
<accession>Q05HS5</accession>
<dbReference type="HOGENOM" id="CLU_2511867_0_0_6"/>
<evidence type="ECO:0000313" key="3">
    <source>
        <dbReference type="Proteomes" id="UP000006735"/>
    </source>
</evidence>
<dbReference type="EMBL" id="AE013598">
    <property type="protein sequence ID" value="ABJ90009.1"/>
    <property type="molecule type" value="Genomic_DNA"/>
</dbReference>
<reference evidence="2 3" key="1">
    <citation type="journal article" date="2005" name="Nucleic Acids Res.">
        <title>The genome sequence of Xanthomonas oryzae pathovar oryzae KACC10331, the bacterial blight pathogen of rice.</title>
        <authorList>
            <person name="Lee B.M."/>
            <person name="Park Y.J."/>
            <person name="Park D.S."/>
            <person name="Kang H.W."/>
            <person name="Kim J.G."/>
            <person name="Song E.S."/>
            <person name="Park I.C."/>
            <person name="Yoon U.H."/>
            <person name="Hahn J.H."/>
            <person name="Koo B.S."/>
            <person name="Lee G.B."/>
            <person name="Kim H."/>
            <person name="Park H.S."/>
            <person name="Yoon K.O."/>
            <person name="Kim J.H."/>
            <person name="Jung C.H."/>
            <person name="Koh N.H."/>
            <person name="Seo J.S."/>
            <person name="Go S.J."/>
        </authorList>
    </citation>
    <scope>NUCLEOTIDE SEQUENCE [LARGE SCALE GENOMIC DNA]</scope>
    <source>
        <strain evidence="3">KACC10331 / KXO85</strain>
    </source>
</reference>
<dbReference type="Proteomes" id="UP000006735">
    <property type="component" value="Chromosome"/>
</dbReference>
<organism evidence="2 3">
    <name type="scientific">Xanthomonas oryzae pv. oryzae (strain KACC10331 / KXO85)</name>
    <dbReference type="NCBI Taxonomy" id="291331"/>
    <lineage>
        <taxon>Bacteria</taxon>
        <taxon>Pseudomonadati</taxon>
        <taxon>Pseudomonadota</taxon>
        <taxon>Gammaproteobacteria</taxon>
        <taxon>Lysobacterales</taxon>
        <taxon>Lysobacteraceae</taxon>
        <taxon>Xanthomonas</taxon>
    </lineage>
</organism>
<name>Q05HS5_XANOR</name>